<dbReference type="GO" id="GO:0016197">
    <property type="term" value="P:endosomal transport"/>
    <property type="evidence" value="ECO:0007669"/>
    <property type="project" value="TreeGrafter"/>
</dbReference>
<keyword evidence="3" id="KW-0067">ATP-binding</keyword>
<protein>
    <recommendedName>
        <fullName evidence="4">PDZ domain-containing protein</fullName>
    </recommendedName>
</protein>
<sequence length="615" mass="69696">MTTAVHDQVQKNRQNASELNSLTHITQLNYDDHWEEIEIHLKRGKIPAKQKNKIIKFLILFKSSGPYLGFSIGGGSDIFRINGSRAIVVTRITAGGLTDRDQQLKLHDIILRVNNINFTNIKHRTAVDILRAADNHVNLLIRRLLPPIQEKIYIKIPPGTNLGLLIVGGIDHEYIEGDPGIFIINIIPGTVAHANGRLKVGDRLMYIQSSKNTFDLTYVWNEQAVELIRRACNESETITLLVGHPTYLDGARNVQMEPTTRRKIKSSVKRTEAITETVKDNPVKRRIVADINNGSGNAKNNKGDDYDDDLGRSRIRHKCEDTIVTDLRGKFDNVIGLKQAKEALKEAIILPVIFPHFFQNKRTPWTSILLYGPTGTGKSYLAKAIDAECKSPFISVSSLDLFSEWPDKSERNVKALFEHARERQPYIVFIDHIDALCGKRNDTESESSRRIKKEFLAQMQSIRKDNPSVLVLAATNIPWALDTTILRSFEKRIYTPLPNVNERAAMFKIYSGADINVVCREALLRPIRRLRSATHFKKIRNPKAYGPRHLWLVCSPEDLAAEEITLDKIKSEDLCEPPVTMKDMIAALATQKPTVGKYEILTYERFTQQINQQGS</sequence>
<dbReference type="Gene3D" id="1.10.8.60">
    <property type="match status" value="1"/>
</dbReference>
<keyword evidence="2" id="KW-0547">Nucleotide-binding</keyword>
<evidence type="ECO:0000256" key="2">
    <source>
        <dbReference type="ARBA" id="ARBA00022741"/>
    </source>
</evidence>
<dbReference type="SMART" id="SM00382">
    <property type="entry name" value="AAA"/>
    <property type="match status" value="1"/>
</dbReference>
<dbReference type="InterPro" id="IPR050304">
    <property type="entry name" value="MT-severing_AAA_ATPase"/>
</dbReference>
<organism evidence="5 6">
    <name type="scientific">Rotaria sordida</name>
    <dbReference type="NCBI Taxonomy" id="392033"/>
    <lineage>
        <taxon>Eukaryota</taxon>
        <taxon>Metazoa</taxon>
        <taxon>Spiralia</taxon>
        <taxon>Gnathifera</taxon>
        <taxon>Rotifera</taxon>
        <taxon>Eurotatoria</taxon>
        <taxon>Bdelloidea</taxon>
        <taxon>Philodinida</taxon>
        <taxon>Philodinidae</taxon>
        <taxon>Rotaria</taxon>
    </lineage>
</organism>
<dbReference type="InterPro" id="IPR041569">
    <property type="entry name" value="AAA_lid_3"/>
</dbReference>
<dbReference type="Gene3D" id="3.40.50.300">
    <property type="entry name" value="P-loop containing nucleotide triphosphate hydrolases"/>
    <property type="match status" value="1"/>
</dbReference>
<dbReference type="Proteomes" id="UP000663854">
    <property type="component" value="Unassembled WGS sequence"/>
</dbReference>
<dbReference type="SMART" id="SM00228">
    <property type="entry name" value="PDZ"/>
    <property type="match status" value="2"/>
</dbReference>
<dbReference type="Pfam" id="PF17862">
    <property type="entry name" value="AAA_lid_3"/>
    <property type="match status" value="1"/>
</dbReference>
<dbReference type="GO" id="GO:0005524">
    <property type="term" value="F:ATP binding"/>
    <property type="evidence" value="ECO:0007669"/>
    <property type="project" value="UniProtKB-KW"/>
</dbReference>
<dbReference type="Pfam" id="PF09336">
    <property type="entry name" value="Vps4_C"/>
    <property type="match status" value="1"/>
</dbReference>
<dbReference type="PANTHER" id="PTHR23074:SF83">
    <property type="entry name" value="VACUOLAR PROTEIN SORTING-ASSOCIATED PROTEIN 4A"/>
    <property type="match status" value="1"/>
</dbReference>
<dbReference type="PANTHER" id="PTHR23074">
    <property type="entry name" value="AAA DOMAIN-CONTAINING"/>
    <property type="match status" value="1"/>
</dbReference>
<dbReference type="InterPro" id="IPR003959">
    <property type="entry name" value="ATPase_AAA_core"/>
</dbReference>
<dbReference type="GO" id="GO:0016887">
    <property type="term" value="F:ATP hydrolysis activity"/>
    <property type="evidence" value="ECO:0007669"/>
    <property type="project" value="InterPro"/>
</dbReference>
<proteinExistence type="inferred from homology"/>
<evidence type="ECO:0000256" key="1">
    <source>
        <dbReference type="ARBA" id="ARBA00006914"/>
    </source>
</evidence>
<dbReference type="InterPro" id="IPR015415">
    <property type="entry name" value="Spast_Vps4_C"/>
</dbReference>
<evidence type="ECO:0000313" key="6">
    <source>
        <dbReference type="Proteomes" id="UP000663854"/>
    </source>
</evidence>
<dbReference type="Pfam" id="PF00004">
    <property type="entry name" value="AAA"/>
    <property type="match status" value="1"/>
</dbReference>
<dbReference type="InterPro" id="IPR036034">
    <property type="entry name" value="PDZ_sf"/>
</dbReference>
<dbReference type="EMBL" id="CAJNOH010002156">
    <property type="protein sequence ID" value="CAF1276324.1"/>
    <property type="molecule type" value="Genomic_DNA"/>
</dbReference>
<dbReference type="InterPro" id="IPR003593">
    <property type="entry name" value="AAA+_ATPase"/>
</dbReference>
<feature type="domain" description="PDZ" evidence="4">
    <location>
        <begin position="151"/>
        <end position="231"/>
    </location>
</feature>
<accession>A0A815BYF0</accession>
<dbReference type="InterPro" id="IPR001478">
    <property type="entry name" value="PDZ"/>
</dbReference>
<gene>
    <name evidence="5" type="ORF">PYM288_LOCUS28648</name>
</gene>
<dbReference type="PROSITE" id="PS50106">
    <property type="entry name" value="PDZ"/>
    <property type="match status" value="2"/>
</dbReference>
<comment type="caution">
    <text evidence="5">The sequence shown here is derived from an EMBL/GenBank/DDBJ whole genome shotgun (WGS) entry which is preliminary data.</text>
</comment>
<name>A0A815BYF0_9BILA</name>
<dbReference type="SUPFAM" id="SSF50156">
    <property type="entry name" value="PDZ domain-like"/>
    <property type="match status" value="2"/>
</dbReference>
<dbReference type="SUPFAM" id="SSF52540">
    <property type="entry name" value="P-loop containing nucleoside triphosphate hydrolases"/>
    <property type="match status" value="1"/>
</dbReference>
<dbReference type="InterPro" id="IPR027417">
    <property type="entry name" value="P-loop_NTPase"/>
</dbReference>
<reference evidence="5" key="1">
    <citation type="submission" date="2021-02" db="EMBL/GenBank/DDBJ databases">
        <authorList>
            <person name="Nowell W R."/>
        </authorList>
    </citation>
    <scope>NUCLEOTIDE SEQUENCE</scope>
</reference>
<dbReference type="GO" id="GO:0007033">
    <property type="term" value="P:vacuole organization"/>
    <property type="evidence" value="ECO:0007669"/>
    <property type="project" value="TreeGrafter"/>
</dbReference>
<dbReference type="Pfam" id="PF00595">
    <property type="entry name" value="PDZ"/>
    <property type="match status" value="2"/>
</dbReference>
<dbReference type="AlphaFoldDB" id="A0A815BYF0"/>
<evidence type="ECO:0000313" key="5">
    <source>
        <dbReference type="EMBL" id="CAF1276324.1"/>
    </source>
</evidence>
<evidence type="ECO:0000256" key="3">
    <source>
        <dbReference type="ARBA" id="ARBA00022840"/>
    </source>
</evidence>
<evidence type="ECO:0000259" key="4">
    <source>
        <dbReference type="PROSITE" id="PS50106"/>
    </source>
</evidence>
<dbReference type="Gene3D" id="2.30.42.10">
    <property type="match status" value="2"/>
</dbReference>
<dbReference type="FunFam" id="3.40.50.300:FF:002588">
    <property type="entry name" value="ATPase, AAA family"/>
    <property type="match status" value="1"/>
</dbReference>
<feature type="domain" description="PDZ" evidence="4">
    <location>
        <begin position="57"/>
        <end position="145"/>
    </location>
</feature>
<comment type="similarity">
    <text evidence="1">Belongs to the AAA ATPase family.</text>
</comment>